<dbReference type="Proteomes" id="UP000326759">
    <property type="component" value="Unassembled WGS sequence"/>
</dbReference>
<evidence type="ECO:0000313" key="2">
    <source>
        <dbReference type="Proteomes" id="UP000326759"/>
    </source>
</evidence>
<dbReference type="AlphaFoldDB" id="A0A5N5T2S3"/>
<dbReference type="OrthoDB" id="6380853at2759"/>
<name>A0A5N5T2S3_9CRUS</name>
<reference evidence="1 2" key="1">
    <citation type="journal article" date="2019" name="PLoS Biol.">
        <title>Sex chromosomes control vertical transmission of feminizing Wolbachia symbionts in an isopod.</title>
        <authorList>
            <person name="Becking T."/>
            <person name="Chebbi M.A."/>
            <person name="Giraud I."/>
            <person name="Moumen B."/>
            <person name="Laverre T."/>
            <person name="Caubet Y."/>
            <person name="Peccoud J."/>
            <person name="Gilbert C."/>
            <person name="Cordaux R."/>
        </authorList>
    </citation>
    <scope>NUCLEOTIDE SEQUENCE [LARGE SCALE GENOMIC DNA]</scope>
    <source>
        <strain evidence="1">ANa2</strain>
        <tissue evidence="1">Whole body excluding digestive tract and cuticle</tissue>
    </source>
</reference>
<dbReference type="EMBL" id="SEYY01012472">
    <property type="protein sequence ID" value="KAB7500831.1"/>
    <property type="molecule type" value="Genomic_DNA"/>
</dbReference>
<organism evidence="1 2">
    <name type="scientific">Armadillidium nasatum</name>
    <dbReference type="NCBI Taxonomy" id="96803"/>
    <lineage>
        <taxon>Eukaryota</taxon>
        <taxon>Metazoa</taxon>
        <taxon>Ecdysozoa</taxon>
        <taxon>Arthropoda</taxon>
        <taxon>Crustacea</taxon>
        <taxon>Multicrustacea</taxon>
        <taxon>Malacostraca</taxon>
        <taxon>Eumalacostraca</taxon>
        <taxon>Peracarida</taxon>
        <taxon>Isopoda</taxon>
        <taxon>Oniscidea</taxon>
        <taxon>Crinocheta</taxon>
        <taxon>Armadillidiidae</taxon>
        <taxon>Armadillidium</taxon>
    </lineage>
</organism>
<accession>A0A5N5T2S3</accession>
<proteinExistence type="predicted"/>
<keyword evidence="2" id="KW-1185">Reference proteome</keyword>
<gene>
    <name evidence="1" type="ORF">Anas_13633</name>
</gene>
<comment type="caution">
    <text evidence="1">The sequence shown here is derived from an EMBL/GenBank/DDBJ whole genome shotgun (WGS) entry which is preliminary data.</text>
</comment>
<sequence length="215" mass="24387">MKFTQRNFDKRSQLNIKVEVILQMEALVSLFLLVLTHQVYGFKPVKSNLQSGINDYEADETATLTVYATLDSFITSTNKHYNSVPITITEFSKSTVTLPTREVVHTPVDDIVRVSTVQITRTETETVTDVSSIHRCATETSTDLVTVTHLNQNVLHTTITRTTVSTLTFRPTIVQTVISTEKQIKTETEIVTETKWLNTATKKFKKFPLKFTKLN</sequence>
<protein>
    <submittedName>
        <fullName evidence="1">Uncharacterized protein</fullName>
    </submittedName>
</protein>
<evidence type="ECO:0000313" key="1">
    <source>
        <dbReference type="EMBL" id="KAB7500831.1"/>
    </source>
</evidence>